<sequence>MSFKFPSFDLKSIQESLPTVEQFRESLSKVNPSKTVEQFRDSIQPFASKTQQLINEQLSQVQALASTTSNVEVSELPQDYLQLEIGCDLLLKLYSDLIQSNNETYGQVSYDYPPGNYTINKIRDAHVGNIIGNKFNQLKNVSSPQELEKILLGEADESNTEAQSSDKGVSIQPTSPDLPKTLYGHLSALTAKHSEELQKNSNSSSLAFVLLKISSTYHEIGLARLDQDKTILNLNHELVEILNAQFIKVNELRKKVYFTRSQFDQLRSKFESSDPENEELISKEDELVSATELAVVEMKKLLKPSKNIDLLKIFVKAQKEYFEVGAKKLDSLLTSLDEVKPGEGEEEEEDE</sequence>
<dbReference type="Gene3D" id="1.20.1270.60">
    <property type="entry name" value="Arfaptin homology (AH) domain/BAR domain"/>
    <property type="match status" value="1"/>
</dbReference>
<feature type="region of interest" description="Disordered" evidence="1">
    <location>
        <begin position="156"/>
        <end position="176"/>
    </location>
</feature>
<reference evidence="2 3" key="1">
    <citation type="journal article" date="2022" name="DNA Res.">
        <title>Genome analysis of five recently described species of the CUG-Ser clade uncovers Candida theae as a new hybrid lineage with pathogenic potential in the Candida parapsilosis species complex.</title>
        <authorList>
            <person name="Mixao V."/>
            <person name="Del Olmo V."/>
            <person name="Hegedusova E."/>
            <person name="Saus E."/>
            <person name="Pryszcz L."/>
            <person name="Cillingova A."/>
            <person name="Nosek J."/>
            <person name="Gabaldon T."/>
        </authorList>
    </citation>
    <scope>NUCLEOTIDE SEQUENCE [LARGE SCALE GENOMIC DNA]</scope>
    <source>
        <strain evidence="2 3">CBS 12239</strain>
    </source>
</reference>
<proteinExistence type="predicted"/>
<dbReference type="GeneID" id="76150102"/>
<dbReference type="EMBL" id="JAIHNG010000102">
    <property type="protein sequence ID" value="KAI5959706.1"/>
    <property type="molecule type" value="Genomic_DNA"/>
</dbReference>
<organism evidence="2 3">
    <name type="scientific">Candida theae</name>
    <dbReference type="NCBI Taxonomy" id="1198502"/>
    <lineage>
        <taxon>Eukaryota</taxon>
        <taxon>Fungi</taxon>
        <taxon>Dikarya</taxon>
        <taxon>Ascomycota</taxon>
        <taxon>Saccharomycotina</taxon>
        <taxon>Pichiomycetes</taxon>
        <taxon>Debaryomycetaceae</taxon>
        <taxon>Candida/Lodderomyces clade</taxon>
        <taxon>Candida</taxon>
    </lineage>
</organism>
<dbReference type="SUPFAM" id="SSF103657">
    <property type="entry name" value="BAR/IMD domain-like"/>
    <property type="match status" value="1"/>
</dbReference>
<dbReference type="RefSeq" id="XP_051609484.1">
    <property type="nucleotide sequence ID" value="XM_051751314.1"/>
</dbReference>
<evidence type="ECO:0000313" key="2">
    <source>
        <dbReference type="EMBL" id="KAI5959706.1"/>
    </source>
</evidence>
<protein>
    <recommendedName>
        <fullName evidence="4">BAR domain-containing protein</fullName>
    </recommendedName>
</protein>
<dbReference type="Pfam" id="PF10455">
    <property type="entry name" value="BAR_2"/>
    <property type="match status" value="1"/>
</dbReference>
<accession>A0AAD5BG76</accession>
<evidence type="ECO:0000313" key="3">
    <source>
        <dbReference type="Proteomes" id="UP001204833"/>
    </source>
</evidence>
<dbReference type="InterPro" id="IPR018859">
    <property type="entry name" value="BAR_dom-cont"/>
</dbReference>
<evidence type="ECO:0000256" key="1">
    <source>
        <dbReference type="SAM" id="MobiDB-lite"/>
    </source>
</evidence>
<keyword evidence="3" id="KW-1185">Reference proteome</keyword>
<name>A0AAD5BG76_9ASCO</name>
<gene>
    <name evidence="2" type="ORF">KGF57_002043</name>
</gene>
<dbReference type="Proteomes" id="UP001204833">
    <property type="component" value="Unassembled WGS sequence"/>
</dbReference>
<feature type="compositionally biased region" description="Polar residues" evidence="1">
    <location>
        <begin position="160"/>
        <end position="175"/>
    </location>
</feature>
<dbReference type="InterPro" id="IPR027267">
    <property type="entry name" value="AH/BAR_dom_sf"/>
</dbReference>
<evidence type="ECO:0008006" key="4">
    <source>
        <dbReference type="Google" id="ProtNLM"/>
    </source>
</evidence>
<dbReference type="AlphaFoldDB" id="A0AAD5BG76"/>
<comment type="caution">
    <text evidence="2">The sequence shown here is derived from an EMBL/GenBank/DDBJ whole genome shotgun (WGS) entry which is preliminary data.</text>
</comment>